<evidence type="ECO:0000313" key="3">
    <source>
        <dbReference type="EMBL" id="SFR69073.1"/>
    </source>
</evidence>
<dbReference type="OrthoDB" id="28016at2157"/>
<organism evidence="3 4">
    <name type="scientific">Halogeometricum limi</name>
    <dbReference type="NCBI Taxonomy" id="555875"/>
    <lineage>
        <taxon>Archaea</taxon>
        <taxon>Methanobacteriati</taxon>
        <taxon>Methanobacteriota</taxon>
        <taxon>Stenosarchaea group</taxon>
        <taxon>Halobacteria</taxon>
        <taxon>Halobacteriales</taxon>
        <taxon>Haloferacaceae</taxon>
        <taxon>Halogeometricum</taxon>
    </lineage>
</organism>
<dbReference type="STRING" id="555875.SAMN04488124_3529"/>
<dbReference type="InterPro" id="IPR012341">
    <property type="entry name" value="6hp_glycosidase-like_sf"/>
</dbReference>
<dbReference type="GO" id="GO:0005975">
    <property type="term" value="P:carbohydrate metabolic process"/>
    <property type="evidence" value="ECO:0007669"/>
    <property type="project" value="InterPro"/>
</dbReference>
<dbReference type="InterPro" id="IPR024705">
    <property type="entry name" value="Ssp411"/>
</dbReference>
<feature type="compositionally biased region" description="Basic and acidic residues" evidence="1">
    <location>
        <begin position="1"/>
        <end position="12"/>
    </location>
</feature>
<dbReference type="PIRSF" id="PIRSF006402">
    <property type="entry name" value="UCP006402_thioredoxin"/>
    <property type="match status" value="1"/>
</dbReference>
<proteinExistence type="predicted"/>
<dbReference type="Gene3D" id="1.50.10.10">
    <property type="match status" value="1"/>
</dbReference>
<dbReference type="Pfam" id="PF03190">
    <property type="entry name" value="Thioredox_DsbH"/>
    <property type="match status" value="1"/>
</dbReference>
<dbReference type="PANTHER" id="PTHR42899">
    <property type="entry name" value="SPERMATOGENESIS-ASSOCIATED PROTEIN 20"/>
    <property type="match status" value="1"/>
</dbReference>
<evidence type="ECO:0000313" key="4">
    <source>
        <dbReference type="Proteomes" id="UP000243250"/>
    </source>
</evidence>
<dbReference type="Gene3D" id="3.40.30.10">
    <property type="entry name" value="Glutaredoxin"/>
    <property type="match status" value="1"/>
</dbReference>
<dbReference type="Proteomes" id="UP000243250">
    <property type="component" value="Unassembled WGS sequence"/>
</dbReference>
<dbReference type="SUPFAM" id="SSF52833">
    <property type="entry name" value="Thioredoxin-like"/>
    <property type="match status" value="1"/>
</dbReference>
<dbReference type="PANTHER" id="PTHR42899:SF1">
    <property type="entry name" value="SPERMATOGENESIS-ASSOCIATED PROTEIN 20"/>
    <property type="match status" value="1"/>
</dbReference>
<feature type="region of interest" description="Disordered" evidence="1">
    <location>
        <begin position="1"/>
        <end position="24"/>
    </location>
</feature>
<sequence>MSDATGRNRLDDEASPYLQQHADNPVNWQPWDETALETAREEDKPIFLSVGYSACHWCHVMADESFEDEEVAQVLNESFVPVKVDREERPDLDRIYQTICQLVTGGGGWPLSVWLTPQGKPFYVGTYFPKHERRDRGNVPGFLDLCRSFAETWRDEEDRREIENRAQQWTSALQDQLESTPEAGGESPGTEILGEVAKGVLRGADREYGGFGSGGGPKFPQPGRIEALLRSYVHSGEEEPVTVAMETLDAMANGGLYDHVGGGFHRYVTDRKWTVPHFEKMLYDNAEIPRVFLAAHRLTGRPDYAEVARETFDFVARELRHPDGGFYSTLDAQSGGEEGTFYVWTPEGVHDALSDETRADVFCDYYGVSSGGNFENGTTVLTVSASVEQVAAEHDLSEAEVVEHLDAARETLFEARESRTRPPRDEKVLAGWNGLMISSLAQGSLVLGDDYAELAADALGFVREHLWDGSAKRLSRRYKDGDVKGDGYLEDYAFLARGAFDLYQATGEVEHLAFAVDLSEGIVDSFYDESAGTLYFTPDDGEALVTRPQELQDQSTPSSVGVATSLLLDVDSFVPDADFAAVAGAVLDRHGNRIRGRPLEHVSLALASEKRARGGSEVVVAADGLPESFRESLVSRYLPDSVLSVRPPTDEKLTSWLETLGLDEAPPVWRGREMRDGEPTVYACEGRSCSPPAHSIDEALRWFDGGDDVDVEPTEVELDETELDFD</sequence>
<name>A0A1I6IQS0_9EURY</name>
<dbReference type="RefSeq" id="WP_089883381.1">
    <property type="nucleotide sequence ID" value="NZ_FOYS01000007.1"/>
</dbReference>
<reference evidence="4" key="1">
    <citation type="submission" date="2016-10" db="EMBL/GenBank/DDBJ databases">
        <authorList>
            <person name="Varghese N."/>
            <person name="Submissions S."/>
        </authorList>
    </citation>
    <scope>NUCLEOTIDE SEQUENCE [LARGE SCALE GENOMIC DNA]</scope>
    <source>
        <strain evidence="4">CGMCC 1.8711</strain>
    </source>
</reference>
<dbReference type="InterPro" id="IPR008928">
    <property type="entry name" value="6-hairpin_glycosidase_sf"/>
</dbReference>
<dbReference type="CDD" id="cd02955">
    <property type="entry name" value="SSP411"/>
    <property type="match status" value="1"/>
</dbReference>
<dbReference type="AlphaFoldDB" id="A0A1I6IQS0"/>
<evidence type="ECO:0000259" key="2">
    <source>
        <dbReference type="Pfam" id="PF03190"/>
    </source>
</evidence>
<dbReference type="InterPro" id="IPR036249">
    <property type="entry name" value="Thioredoxin-like_sf"/>
</dbReference>
<dbReference type="SUPFAM" id="SSF48208">
    <property type="entry name" value="Six-hairpin glycosidases"/>
    <property type="match status" value="1"/>
</dbReference>
<dbReference type="InterPro" id="IPR004879">
    <property type="entry name" value="Ssp411-like_TRX"/>
</dbReference>
<evidence type="ECO:0000256" key="1">
    <source>
        <dbReference type="SAM" id="MobiDB-lite"/>
    </source>
</evidence>
<keyword evidence="4" id="KW-1185">Reference proteome</keyword>
<gene>
    <name evidence="3" type="ORF">SAMN04488124_3529</name>
</gene>
<dbReference type="EMBL" id="FOYS01000007">
    <property type="protein sequence ID" value="SFR69073.1"/>
    <property type="molecule type" value="Genomic_DNA"/>
</dbReference>
<protein>
    <recommendedName>
        <fullName evidence="2">Spermatogenesis-associated protein 20-like TRX domain-containing protein</fullName>
    </recommendedName>
</protein>
<feature type="domain" description="Spermatogenesis-associated protein 20-like TRX" evidence="2">
    <location>
        <begin position="8"/>
        <end position="174"/>
    </location>
</feature>
<accession>A0A1I6IQS0</accession>